<feature type="transmembrane region" description="Helical" evidence="8">
    <location>
        <begin position="184"/>
        <end position="205"/>
    </location>
</feature>
<evidence type="ECO:0000256" key="5">
    <source>
        <dbReference type="ARBA" id="ARBA00022989"/>
    </source>
</evidence>
<comment type="subcellular location">
    <subcellularLocation>
        <location evidence="1">Cell membrane</location>
        <topology evidence="1">Multi-pass membrane protein</topology>
    </subcellularLocation>
</comment>
<accession>A0A840VDA8</accession>
<dbReference type="RefSeq" id="WP_183266868.1">
    <property type="nucleotide sequence ID" value="NZ_JACHFJ010000010.1"/>
</dbReference>
<evidence type="ECO:0000313" key="9">
    <source>
        <dbReference type="EMBL" id="MBB5373843.1"/>
    </source>
</evidence>
<evidence type="ECO:0008006" key="11">
    <source>
        <dbReference type="Google" id="ProtNLM"/>
    </source>
</evidence>
<evidence type="ECO:0000256" key="4">
    <source>
        <dbReference type="ARBA" id="ARBA00022692"/>
    </source>
</evidence>
<organism evidence="9 10">
    <name type="scientific">Acidocella aromatica</name>
    <dbReference type="NCBI Taxonomy" id="1303579"/>
    <lineage>
        <taxon>Bacteria</taxon>
        <taxon>Pseudomonadati</taxon>
        <taxon>Pseudomonadota</taxon>
        <taxon>Alphaproteobacteria</taxon>
        <taxon>Acetobacterales</taxon>
        <taxon>Acidocellaceae</taxon>
        <taxon>Acidocella</taxon>
    </lineage>
</organism>
<keyword evidence="10" id="KW-1185">Reference proteome</keyword>
<dbReference type="EMBL" id="JACHFJ010000010">
    <property type="protein sequence ID" value="MBB5373843.1"/>
    <property type="molecule type" value="Genomic_DNA"/>
</dbReference>
<feature type="transmembrane region" description="Helical" evidence="8">
    <location>
        <begin position="212"/>
        <end position="239"/>
    </location>
</feature>
<keyword evidence="2" id="KW-1003">Cell membrane</keyword>
<gene>
    <name evidence="9" type="ORF">HNP71_002110</name>
</gene>
<dbReference type="AlphaFoldDB" id="A0A840VDA8"/>
<keyword evidence="4 8" id="KW-0812">Transmembrane</keyword>
<evidence type="ECO:0000256" key="6">
    <source>
        <dbReference type="ARBA" id="ARBA00023136"/>
    </source>
</evidence>
<protein>
    <recommendedName>
        <fullName evidence="11">DUF2029 domain-containing protein</fullName>
    </recommendedName>
</protein>
<feature type="transmembrane region" description="Helical" evidence="8">
    <location>
        <begin position="272"/>
        <end position="296"/>
    </location>
</feature>
<proteinExistence type="inferred from homology"/>
<dbReference type="GO" id="GO:0005886">
    <property type="term" value="C:plasma membrane"/>
    <property type="evidence" value="ECO:0007669"/>
    <property type="project" value="UniProtKB-SubCell"/>
</dbReference>
<feature type="transmembrane region" description="Helical" evidence="8">
    <location>
        <begin position="303"/>
        <end position="321"/>
    </location>
</feature>
<dbReference type="Pfam" id="PF09594">
    <property type="entry name" value="GT87"/>
    <property type="match status" value="1"/>
</dbReference>
<evidence type="ECO:0000256" key="2">
    <source>
        <dbReference type="ARBA" id="ARBA00022475"/>
    </source>
</evidence>
<keyword evidence="6 8" id="KW-0472">Membrane</keyword>
<comment type="caution">
    <text evidence="9">The sequence shown here is derived from an EMBL/GenBank/DDBJ whole genome shotgun (WGS) entry which is preliminary data.</text>
</comment>
<evidence type="ECO:0000256" key="3">
    <source>
        <dbReference type="ARBA" id="ARBA00022679"/>
    </source>
</evidence>
<feature type="transmembrane region" description="Helical" evidence="8">
    <location>
        <begin position="101"/>
        <end position="132"/>
    </location>
</feature>
<evidence type="ECO:0000256" key="8">
    <source>
        <dbReference type="SAM" id="Phobius"/>
    </source>
</evidence>
<keyword evidence="3" id="KW-0808">Transferase</keyword>
<evidence type="ECO:0000256" key="1">
    <source>
        <dbReference type="ARBA" id="ARBA00004651"/>
    </source>
</evidence>
<comment type="similarity">
    <text evidence="7">Belongs to the glycosyltransferase 87 family.</text>
</comment>
<dbReference type="Proteomes" id="UP000553706">
    <property type="component" value="Unassembled WGS sequence"/>
</dbReference>
<dbReference type="InterPro" id="IPR018584">
    <property type="entry name" value="GT87"/>
</dbReference>
<feature type="transmembrane region" description="Helical" evidence="8">
    <location>
        <begin position="153"/>
        <end position="172"/>
    </location>
</feature>
<evidence type="ECO:0000313" key="10">
    <source>
        <dbReference type="Proteomes" id="UP000553706"/>
    </source>
</evidence>
<feature type="transmembrane region" description="Helical" evidence="8">
    <location>
        <begin position="360"/>
        <end position="381"/>
    </location>
</feature>
<reference evidence="9 10" key="1">
    <citation type="submission" date="2020-08" db="EMBL/GenBank/DDBJ databases">
        <title>Genomic Encyclopedia of Type Strains, Phase IV (KMG-IV): sequencing the most valuable type-strain genomes for metagenomic binning, comparative biology and taxonomic classification.</title>
        <authorList>
            <person name="Goeker M."/>
        </authorList>
    </citation>
    <scope>NUCLEOTIDE SEQUENCE [LARGE SCALE GENOMIC DNA]</scope>
    <source>
        <strain evidence="9 10">DSM 27026</strain>
    </source>
</reference>
<name>A0A840VDA8_9PROT</name>
<evidence type="ECO:0000256" key="7">
    <source>
        <dbReference type="ARBA" id="ARBA00024033"/>
    </source>
</evidence>
<sequence>MSHRLAWAATALAMLAGSGLFLLGLWAQGWRLWLYLRHGLGFADPFCTTGYCDYSMFWLAGIFARHGQAGLLYDHALYAALAAQLLPYKTGWWPFVYPPTILLPASLISVLPLAAGYYLVSLLLLLTSAALLRRAGIPGWCIGAGLISFPAMWNLYLGQFGLLCGALLVFSLSRLRTQPVLSGAALSLLAIKPQYALLVPVAVLAARQWRAVAAGAVGVVALLGLGWALGGGAMFTAYLGPGHTAMHALLTQPPSAQGYQAMGSSVFWLLRGLHLGVAAAYLGQGLVSAACVLLVWRHWREGEVPLAATTFCTLLASPYGFTDDLAIYAVLLPTLARRETPWRNAALAWLWVLPAFAPKLFAYTGALITPLLLLAGLALSFTQQKQPLLAKQIRQLA</sequence>
<dbReference type="GO" id="GO:0016758">
    <property type="term" value="F:hexosyltransferase activity"/>
    <property type="evidence" value="ECO:0007669"/>
    <property type="project" value="InterPro"/>
</dbReference>
<keyword evidence="5 8" id="KW-1133">Transmembrane helix</keyword>